<keyword evidence="2" id="KW-1185">Reference proteome</keyword>
<reference evidence="2" key="1">
    <citation type="submission" date="2016-11" db="EMBL/GenBank/DDBJ databases">
        <authorList>
            <person name="Varghese N."/>
            <person name="Submissions S."/>
        </authorList>
    </citation>
    <scope>NUCLEOTIDE SEQUENCE [LARGE SCALE GENOMIC DNA]</scope>
    <source>
        <strain evidence="2">DSM 26134</strain>
    </source>
</reference>
<sequence>MSKCEPNALIEGPNYHISQCKNCDRFGLHFNNILMGFEKGDFYTFIRGVSETDFNQHAVFFPDNRERILLSTPIADLQINLTREEFEELKIALIQCNLILNAREMIGT</sequence>
<dbReference type="InterPro" id="IPR046508">
    <property type="entry name" value="DUF6686"/>
</dbReference>
<dbReference type="STRING" id="156994.SAMN04488028_102384"/>
<gene>
    <name evidence="1" type="ORF">SAMN04488028_102384</name>
</gene>
<dbReference type="AlphaFoldDB" id="A0A1M6NS90"/>
<proteinExistence type="predicted"/>
<dbReference type="Pfam" id="PF20391">
    <property type="entry name" value="DUF6686"/>
    <property type="match status" value="1"/>
</dbReference>
<dbReference type="EMBL" id="FRAA01000002">
    <property type="protein sequence ID" value="SHJ98563.1"/>
    <property type="molecule type" value="Genomic_DNA"/>
</dbReference>
<evidence type="ECO:0000313" key="2">
    <source>
        <dbReference type="Proteomes" id="UP000184474"/>
    </source>
</evidence>
<organism evidence="1 2">
    <name type="scientific">Reichenbachiella agariperforans</name>
    <dbReference type="NCBI Taxonomy" id="156994"/>
    <lineage>
        <taxon>Bacteria</taxon>
        <taxon>Pseudomonadati</taxon>
        <taxon>Bacteroidota</taxon>
        <taxon>Cytophagia</taxon>
        <taxon>Cytophagales</taxon>
        <taxon>Reichenbachiellaceae</taxon>
        <taxon>Reichenbachiella</taxon>
    </lineage>
</organism>
<name>A0A1M6NS90_REIAG</name>
<protein>
    <submittedName>
        <fullName evidence="1">Uncharacterized protein</fullName>
    </submittedName>
</protein>
<dbReference type="RefSeq" id="WP_073121334.1">
    <property type="nucleotide sequence ID" value="NZ_FRAA01000002.1"/>
</dbReference>
<evidence type="ECO:0000313" key="1">
    <source>
        <dbReference type="EMBL" id="SHJ98563.1"/>
    </source>
</evidence>
<dbReference type="Proteomes" id="UP000184474">
    <property type="component" value="Unassembled WGS sequence"/>
</dbReference>
<accession>A0A1M6NS90</accession>